<name>A0A5J5EKX2_9PEZI</name>
<proteinExistence type="predicted"/>
<evidence type="ECO:0000313" key="3">
    <source>
        <dbReference type="Proteomes" id="UP000326924"/>
    </source>
</evidence>
<accession>A0A5J5EKX2</accession>
<sequence>MDPDYAIAIFICFINAFGVVYVVWLGPLLVVIAANAILWSLLYWAMTTIYDWIVAMGARQAEDEGGVGFYEGD</sequence>
<dbReference type="InParanoid" id="A0A5J5EKX2"/>
<organism evidence="2 3">
    <name type="scientific">Sphaerosporella brunnea</name>
    <dbReference type="NCBI Taxonomy" id="1250544"/>
    <lineage>
        <taxon>Eukaryota</taxon>
        <taxon>Fungi</taxon>
        <taxon>Dikarya</taxon>
        <taxon>Ascomycota</taxon>
        <taxon>Pezizomycotina</taxon>
        <taxon>Pezizomycetes</taxon>
        <taxon>Pezizales</taxon>
        <taxon>Pyronemataceae</taxon>
        <taxon>Sphaerosporella</taxon>
    </lineage>
</organism>
<gene>
    <name evidence="2" type="ORF">FN846DRAFT_911403</name>
</gene>
<keyword evidence="1" id="KW-0812">Transmembrane</keyword>
<protein>
    <submittedName>
        <fullName evidence="2">Uncharacterized protein</fullName>
    </submittedName>
</protein>
<dbReference type="EMBL" id="VXIS01000246">
    <property type="protein sequence ID" value="KAA8895747.1"/>
    <property type="molecule type" value="Genomic_DNA"/>
</dbReference>
<keyword evidence="1" id="KW-1133">Transmembrane helix</keyword>
<keyword evidence="3" id="KW-1185">Reference proteome</keyword>
<dbReference type="Proteomes" id="UP000326924">
    <property type="component" value="Unassembled WGS sequence"/>
</dbReference>
<evidence type="ECO:0000256" key="1">
    <source>
        <dbReference type="SAM" id="Phobius"/>
    </source>
</evidence>
<keyword evidence="1" id="KW-0472">Membrane</keyword>
<comment type="caution">
    <text evidence="2">The sequence shown here is derived from an EMBL/GenBank/DDBJ whole genome shotgun (WGS) entry which is preliminary data.</text>
</comment>
<evidence type="ECO:0000313" key="2">
    <source>
        <dbReference type="EMBL" id="KAA8895747.1"/>
    </source>
</evidence>
<feature type="transmembrane region" description="Helical" evidence="1">
    <location>
        <begin position="5"/>
        <end position="24"/>
    </location>
</feature>
<reference evidence="2 3" key="1">
    <citation type="submission" date="2019-09" db="EMBL/GenBank/DDBJ databases">
        <title>Draft genome of the ectomycorrhizal ascomycete Sphaerosporella brunnea.</title>
        <authorList>
            <consortium name="DOE Joint Genome Institute"/>
            <person name="Benucci G.M."/>
            <person name="Marozzi G."/>
            <person name="Antonielli L."/>
            <person name="Sanchez S."/>
            <person name="Marco P."/>
            <person name="Wang X."/>
            <person name="Falini L.B."/>
            <person name="Barry K."/>
            <person name="Haridas S."/>
            <person name="Lipzen A."/>
            <person name="Labutti K."/>
            <person name="Grigoriev I.V."/>
            <person name="Murat C."/>
            <person name="Martin F."/>
            <person name="Albertini E."/>
            <person name="Donnini D."/>
            <person name="Bonito G."/>
        </authorList>
    </citation>
    <scope>NUCLEOTIDE SEQUENCE [LARGE SCALE GENOMIC DNA]</scope>
    <source>
        <strain evidence="2 3">Sb_GMNB300</strain>
    </source>
</reference>
<feature type="transmembrane region" description="Helical" evidence="1">
    <location>
        <begin position="30"/>
        <end position="50"/>
    </location>
</feature>
<dbReference type="AlphaFoldDB" id="A0A5J5EKX2"/>